<dbReference type="OrthoDB" id="3872778at2"/>
<feature type="region of interest" description="Disordered" evidence="1">
    <location>
        <begin position="1"/>
        <end position="20"/>
    </location>
</feature>
<evidence type="ECO:0000313" key="3">
    <source>
        <dbReference type="EMBL" id="TWG00145.1"/>
    </source>
</evidence>
<name>A0A561ULC2_9ACTN</name>
<accession>A0A561ULC2</accession>
<feature type="domain" description="DUF397" evidence="2">
    <location>
        <begin position="8"/>
        <end position="59"/>
    </location>
</feature>
<protein>
    <submittedName>
        <fullName evidence="3">Uncharacterized protein DUF397</fullName>
    </submittedName>
</protein>
<evidence type="ECO:0000259" key="2">
    <source>
        <dbReference type="Pfam" id="PF04149"/>
    </source>
</evidence>
<organism evidence="3 4">
    <name type="scientific">Kitasatospora viridis</name>
    <dbReference type="NCBI Taxonomy" id="281105"/>
    <lineage>
        <taxon>Bacteria</taxon>
        <taxon>Bacillati</taxon>
        <taxon>Actinomycetota</taxon>
        <taxon>Actinomycetes</taxon>
        <taxon>Kitasatosporales</taxon>
        <taxon>Streptomycetaceae</taxon>
        <taxon>Kitasatospora</taxon>
    </lineage>
</organism>
<comment type="caution">
    <text evidence="3">The sequence shown here is derived from an EMBL/GenBank/DDBJ whole genome shotgun (WGS) entry which is preliminary data.</text>
</comment>
<dbReference type="Pfam" id="PF04149">
    <property type="entry name" value="DUF397"/>
    <property type="match status" value="1"/>
</dbReference>
<gene>
    <name evidence="3" type="ORF">FHX73_114014</name>
</gene>
<sequence length="66" mass="7225">MTTVHPLWRKSSHSNDNGHCVEVADNVPTVLQLRDSKDPHGPLLTVSPDAFRSFLVALKAGQFQGT</sequence>
<dbReference type="EMBL" id="VIWT01000001">
    <property type="protein sequence ID" value="TWG00145.1"/>
    <property type="molecule type" value="Genomic_DNA"/>
</dbReference>
<dbReference type="InterPro" id="IPR007278">
    <property type="entry name" value="DUF397"/>
</dbReference>
<dbReference type="AlphaFoldDB" id="A0A561ULC2"/>
<evidence type="ECO:0000256" key="1">
    <source>
        <dbReference type="SAM" id="MobiDB-lite"/>
    </source>
</evidence>
<dbReference type="Proteomes" id="UP000317940">
    <property type="component" value="Unassembled WGS sequence"/>
</dbReference>
<dbReference type="RefSeq" id="WP_145906287.1">
    <property type="nucleotide sequence ID" value="NZ_BAAAMZ010000016.1"/>
</dbReference>
<proteinExistence type="predicted"/>
<keyword evidence="4" id="KW-1185">Reference proteome</keyword>
<reference evidence="3 4" key="1">
    <citation type="submission" date="2019-06" db="EMBL/GenBank/DDBJ databases">
        <title>Sequencing the genomes of 1000 actinobacteria strains.</title>
        <authorList>
            <person name="Klenk H.-P."/>
        </authorList>
    </citation>
    <scope>NUCLEOTIDE SEQUENCE [LARGE SCALE GENOMIC DNA]</scope>
    <source>
        <strain evidence="3 4">DSM 44826</strain>
    </source>
</reference>
<evidence type="ECO:0000313" key="4">
    <source>
        <dbReference type="Proteomes" id="UP000317940"/>
    </source>
</evidence>